<evidence type="ECO:0000256" key="2">
    <source>
        <dbReference type="ARBA" id="ARBA00022777"/>
    </source>
</evidence>
<sequence>MAAMRRPRVFVAGPVSWNRLVVLDRLPEARPHTAFAAGHRTTVGGTSAGKALNLASLGADVTLRTVIGDDEAGRSVLDVLERAGVEVIAEVVDTATEQHLNLMDPHGGRVSIYLELPRLREPKHDERALAALASADAAVIDLADHARPLLAAARAAGVPVWCDLHDYDGAAEFHRDFLDAADHVFLNDDGFADRDALLVFLKSLDKPAVATLGADGALAVVGGAIHRVPAVPVEEIVDTNGAGDAFVSGFLVAHLAGTGIAAAMAAGARQAALCLGSAGLAPEM</sequence>
<organism evidence="4 5">
    <name type="scientific">Saccharothrix carnea</name>
    <dbReference type="NCBI Taxonomy" id="1280637"/>
    <lineage>
        <taxon>Bacteria</taxon>
        <taxon>Bacillati</taxon>
        <taxon>Actinomycetota</taxon>
        <taxon>Actinomycetes</taxon>
        <taxon>Pseudonocardiales</taxon>
        <taxon>Pseudonocardiaceae</taxon>
        <taxon>Saccharothrix</taxon>
    </lineage>
</organism>
<evidence type="ECO:0000256" key="1">
    <source>
        <dbReference type="ARBA" id="ARBA00022679"/>
    </source>
</evidence>
<evidence type="ECO:0000259" key="3">
    <source>
        <dbReference type="Pfam" id="PF00294"/>
    </source>
</evidence>
<keyword evidence="5" id="KW-1185">Reference proteome</keyword>
<dbReference type="EMBL" id="PYAX01000002">
    <property type="protein sequence ID" value="PSL57675.1"/>
    <property type="molecule type" value="Genomic_DNA"/>
</dbReference>
<dbReference type="InterPro" id="IPR011611">
    <property type="entry name" value="PfkB_dom"/>
</dbReference>
<dbReference type="InterPro" id="IPR002173">
    <property type="entry name" value="Carboh/pur_kinase_PfkB_CS"/>
</dbReference>
<comment type="caution">
    <text evidence="4">The sequence shown here is derived from an EMBL/GenBank/DDBJ whole genome shotgun (WGS) entry which is preliminary data.</text>
</comment>
<dbReference type="AlphaFoldDB" id="A0A2P8IGT2"/>
<feature type="domain" description="Carbohydrate kinase PfkB" evidence="3">
    <location>
        <begin position="40"/>
        <end position="281"/>
    </location>
</feature>
<dbReference type="InterPro" id="IPR029056">
    <property type="entry name" value="Ribokinase-like"/>
</dbReference>
<gene>
    <name evidence="4" type="ORF">B0I31_102654</name>
</gene>
<dbReference type="SUPFAM" id="SSF53613">
    <property type="entry name" value="Ribokinase-like"/>
    <property type="match status" value="1"/>
</dbReference>
<keyword evidence="1" id="KW-0808">Transferase</keyword>
<dbReference type="GO" id="GO:0016301">
    <property type="term" value="F:kinase activity"/>
    <property type="evidence" value="ECO:0007669"/>
    <property type="project" value="UniProtKB-KW"/>
</dbReference>
<keyword evidence="2 4" id="KW-0418">Kinase</keyword>
<evidence type="ECO:0000313" key="4">
    <source>
        <dbReference type="EMBL" id="PSL57675.1"/>
    </source>
</evidence>
<proteinExistence type="predicted"/>
<name>A0A2P8IGT2_SACCR</name>
<dbReference type="PROSITE" id="PS00584">
    <property type="entry name" value="PFKB_KINASES_2"/>
    <property type="match status" value="1"/>
</dbReference>
<dbReference type="Proteomes" id="UP000241118">
    <property type="component" value="Unassembled WGS sequence"/>
</dbReference>
<dbReference type="Pfam" id="PF00294">
    <property type="entry name" value="PfkB"/>
    <property type="match status" value="1"/>
</dbReference>
<dbReference type="Gene3D" id="3.40.1190.20">
    <property type="match status" value="1"/>
</dbReference>
<protein>
    <submittedName>
        <fullName evidence="4">Sugar/nucleoside kinase (Ribokinase family)</fullName>
    </submittedName>
</protein>
<evidence type="ECO:0000313" key="5">
    <source>
        <dbReference type="Proteomes" id="UP000241118"/>
    </source>
</evidence>
<reference evidence="4 5" key="1">
    <citation type="submission" date="2018-03" db="EMBL/GenBank/DDBJ databases">
        <title>Genomic Encyclopedia of Type Strains, Phase III (KMG-III): the genomes of soil and plant-associated and newly described type strains.</title>
        <authorList>
            <person name="Whitman W."/>
        </authorList>
    </citation>
    <scope>NUCLEOTIDE SEQUENCE [LARGE SCALE GENOMIC DNA]</scope>
    <source>
        <strain evidence="4 5">CGMCC 4.7097</strain>
    </source>
</reference>
<dbReference type="PANTHER" id="PTHR10584">
    <property type="entry name" value="SUGAR KINASE"/>
    <property type="match status" value="1"/>
</dbReference>
<dbReference type="PANTHER" id="PTHR10584:SF166">
    <property type="entry name" value="RIBOKINASE"/>
    <property type="match status" value="1"/>
</dbReference>
<accession>A0A2P8IGT2</accession>